<organism evidence="2 3">
    <name type="scientific">Oculimacula yallundae</name>
    <dbReference type="NCBI Taxonomy" id="86028"/>
    <lineage>
        <taxon>Eukaryota</taxon>
        <taxon>Fungi</taxon>
        <taxon>Dikarya</taxon>
        <taxon>Ascomycota</taxon>
        <taxon>Pezizomycotina</taxon>
        <taxon>Leotiomycetes</taxon>
        <taxon>Helotiales</taxon>
        <taxon>Ploettnerulaceae</taxon>
        <taxon>Oculimacula</taxon>
    </lineage>
</organism>
<evidence type="ECO:0000256" key="1">
    <source>
        <dbReference type="SAM" id="SignalP"/>
    </source>
</evidence>
<gene>
    <name evidence="2" type="ORF">VTL71DRAFT_14787</name>
</gene>
<dbReference type="EMBL" id="JAZHXI010000007">
    <property type="protein sequence ID" value="KAL2070107.1"/>
    <property type="molecule type" value="Genomic_DNA"/>
</dbReference>
<name>A0ABR4CK50_9HELO</name>
<evidence type="ECO:0000313" key="3">
    <source>
        <dbReference type="Proteomes" id="UP001595075"/>
    </source>
</evidence>
<accession>A0ABR4CK50</accession>
<reference evidence="2 3" key="1">
    <citation type="journal article" date="2024" name="Commun. Biol.">
        <title>Comparative genomic analysis of thermophilic fungi reveals convergent evolutionary adaptations and gene losses.</title>
        <authorList>
            <person name="Steindorff A.S."/>
            <person name="Aguilar-Pontes M.V."/>
            <person name="Robinson A.J."/>
            <person name="Andreopoulos B."/>
            <person name="LaButti K."/>
            <person name="Kuo A."/>
            <person name="Mondo S."/>
            <person name="Riley R."/>
            <person name="Otillar R."/>
            <person name="Haridas S."/>
            <person name="Lipzen A."/>
            <person name="Grimwood J."/>
            <person name="Schmutz J."/>
            <person name="Clum A."/>
            <person name="Reid I.D."/>
            <person name="Moisan M.C."/>
            <person name="Butler G."/>
            <person name="Nguyen T.T.M."/>
            <person name="Dewar K."/>
            <person name="Conant G."/>
            <person name="Drula E."/>
            <person name="Henrissat B."/>
            <person name="Hansel C."/>
            <person name="Singer S."/>
            <person name="Hutchinson M.I."/>
            <person name="de Vries R.P."/>
            <person name="Natvig D.O."/>
            <person name="Powell A.J."/>
            <person name="Tsang A."/>
            <person name="Grigoriev I.V."/>
        </authorList>
    </citation>
    <scope>NUCLEOTIDE SEQUENCE [LARGE SCALE GENOMIC DNA]</scope>
    <source>
        <strain evidence="2 3">CBS 494.80</strain>
    </source>
</reference>
<evidence type="ECO:0000313" key="2">
    <source>
        <dbReference type="EMBL" id="KAL2070107.1"/>
    </source>
</evidence>
<dbReference type="Proteomes" id="UP001595075">
    <property type="component" value="Unassembled WGS sequence"/>
</dbReference>
<protein>
    <submittedName>
        <fullName evidence="2">Uncharacterized protein</fullName>
    </submittedName>
</protein>
<feature type="chain" id="PRO_5046067989" evidence="1">
    <location>
        <begin position="22"/>
        <end position="145"/>
    </location>
</feature>
<keyword evidence="1" id="KW-0732">Signal</keyword>
<keyword evidence="3" id="KW-1185">Reference proteome</keyword>
<proteinExistence type="predicted"/>
<comment type="caution">
    <text evidence="2">The sequence shown here is derived from an EMBL/GenBank/DDBJ whole genome shotgun (WGS) entry which is preliminary data.</text>
</comment>
<feature type="signal peptide" evidence="1">
    <location>
        <begin position="1"/>
        <end position="21"/>
    </location>
</feature>
<sequence length="145" mass="15995">MHFKSVASLVALMSLATTTLADSMYVEVYCYLDCRYPATFYTSAGSYSVTASDGCRGTSVPGMVEFCVDNPQGRGHFRFSHQNFKRCMRLTRSTDRDCGIAYCQNNTWEEVPCTWRIGDEEGAEDVESVSVVAETTAVATSTFVA</sequence>